<feature type="domain" description="WW" evidence="1">
    <location>
        <begin position="269"/>
        <end position="294"/>
    </location>
</feature>
<keyword evidence="3" id="KW-1185">Reference proteome</keyword>
<protein>
    <recommendedName>
        <fullName evidence="1">WW domain-containing protein</fullName>
    </recommendedName>
</protein>
<accession>A0A811NJS1</accession>
<dbReference type="PANTHER" id="PTHR33377:SF31">
    <property type="entry name" value="RX N-TERMINAL DOMAIN-CONTAINING PROTEIN"/>
    <property type="match status" value="1"/>
</dbReference>
<sequence>MAEMVSSVVIQESFSQILSGLVKKYEDKEETNGIRNIERLEMAHIRLEAALETSNKWQITDTSVLRWQKKLKRAAQECDEKLHKCKQRILEEERMEQEVRNSSIPKRIGHATKSFVFSIFNRNNEELNPSVVKRFEWYADGASEFLRFIELGGTPLCHIMPFGSLINNLFAGKQLHHKIVRGSQQPLCELWLIPFSTAEQGTEVDIIFIKKDGTTEGNIYFSIIVQLSESTDIVGIAVRSLQLFAPHVKFIVENITSELTQLPTQDLSWTPFAYSNHREHFYNLHNIGSQWFRPKPLCCKQQQHHEVPHFSNLNMAGLSDVSLEPVVVFNLQWQVSHSVYSKRKTSLSEGTMSLQNSPYLKAGIVFAPHGSSEDMLPLNKSSETVEIVGGQQHVLHTDISLEQLEEIMLAKAIDYFCHNDEASVYQMIWRSKHGDARIHVEKPSINTRRTSMRARRTFGGPTNRKLLRGQDQKIGIGDYLGVITHFIKLWGDHVPIHLKSSQMDWLRKEKETQLPERKAKPVRNI</sequence>
<name>A0A811NJS1_9POAL</name>
<comment type="caution">
    <text evidence="2">The sequence shown here is derived from an EMBL/GenBank/DDBJ whole genome shotgun (WGS) entry which is preliminary data.</text>
</comment>
<dbReference type="SMART" id="SM01157">
    <property type="entry name" value="DUF1719"/>
    <property type="match status" value="1"/>
</dbReference>
<organism evidence="2 3">
    <name type="scientific">Miscanthus lutarioriparius</name>
    <dbReference type="NCBI Taxonomy" id="422564"/>
    <lineage>
        <taxon>Eukaryota</taxon>
        <taxon>Viridiplantae</taxon>
        <taxon>Streptophyta</taxon>
        <taxon>Embryophyta</taxon>
        <taxon>Tracheophyta</taxon>
        <taxon>Spermatophyta</taxon>
        <taxon>Magnoliopsida</taxon>
        <taxon>Liliopsida</taxon>
        <taxon>Poales</taxon>
        <taxon>Poaceae</taxon>
        <taxon>PACMAD clade</taxon>
        <taxon>Panicoideae</taxon>
        <taxon>Andropogonodae</taxon>
        <taxon>Andropogoneae</taxon>
        <taxon>Saccharinae</taxon>
        <taxon>Miscanthus</taxon>
    </lineage>
</organism>
<dbReference type="InterPro" id="IPR013181">
    <property type="entry name" value="DUF1719"/>
</dbReference>
<evidence type="ECO:0000313" key="2">
    <source>
        <dbReference type="EMBL" id="CAD6226108.1"/>
    </source>
</evidence>
<proteinExistence type="predicted"/>
<dbReference type="PROSITE" id="PS01159">
    <property type="entry name" value="WW_DOMAIN_1"/>
    <property type="match status" value="1"/>
</dbReference>
<dbReference type="PANTHER" id="PTHR33377">
    <property type="entry name" value="OS10G0134700 PROTEIN-RELATED"/>
    <property type="match status" value="1"/>
</dbReference>
<dbReference type="EMBL" id="CAJGYO010000004">
    <property type="protein sequence ID" value="CAD6226108.1"/>
    <property type="molecule type" value="Genomic_DNA"/>
</dbReference>
<dbReference type="Proteomes" id="UP000604825">
    <property type="component" value="Unassembled WGS sequence"/>
</dbReference>
<dbReference type="Pfam" id="PF08224">
    <property type="entry name" value="DUF1719"/>
    <property type="match status" value="1"/>
</dbReference>
<reference evidence="2" key="1">
    <citation type="submission" date="2020-10" db="EMBL/GenBank/DDBJ databases">
        <authorList>
            <person name="Han B."/>
            <person name="Lu T."/>
            <person name="Zhao Q."/>
            <person name="Huang X."/>
            <person name="Zhao Y."/>
        </authorList>
    </citation>
    <scope>NUCLEOTIDE SEQUENCE</scope>
</reference>
<dbReference type="OrthoDB" id="624555at2759"/>
<dbReference type="InterPro" id="IPR001202">
    <property type="entry name" value="WW_dom"/>
</dbReference>
<gene>
    <name evidence="2" type="ORF">NCGR_LOCUS17980</name>
</gene>
<evidence type="ECO:0000259" key="1">
    <source>
        <dbReference type="PROSITE" id="PS01159"/>
    </source>
</evidence>
<dbReference type="AlphaFoldDB" id="A0A811NJS1"/>
<evidence type="ECO:0000313" key="3">
    <source>
        <dbReference type="Proteomes" id="UP000604825"/>
    </source>
</evidence>